<dbReference type="EMBL" id="JAPFFF010000021">
    <property type="protein sequence ID" value="KAK8854379.1"/>
    <property type="molecule type" value="Genomic_DNA"/>
</dbReference>
<gene>
    <name evidence="1" type="ORF">M9Y10_016941</name>
</gene>
<evidence type="ECO:0000313" key="2">
    <source>
        <dbReference type="Proteomes" id="UP001470230"/>
    </source>
</evidence>
<sequence length="133" mass="15440">MISIAHLISKYYNNFIPTATFHIPIQLEELNIKEIIESLPPEAKIISIESGSTFLTIAFIITNKLERTMEKYSQLITQINDKLVAWGDPIMGKNIKIKRTNIKFQNEKDMKNIVVNFIQNTEIVDQINFDENR</sequence>
<accession>A0ABR2HXK0</accession>
<dbReference type="Proteomes" id="UP001470230">
    <property type="component" value="Unassembled WGS sequence"/>
</dbReference>
<proteinExistence type="predicted"/>
<comment type="caution">
    <text evidence="1">The sequence shown here is derived from an EMBL/GenBank/DDBJ whole genome shotgun (WGS) entry which is preliminary data.</text>
</comment>
<reference evidence="1 2" key="1">
    <citation type="submission" date="2024-04" db="EMBL/GenBank/DDBJ databases">
        <title>Tritrichomonas musculus Genome.</title>
        <authorList>
            <person name="Alves-Ferreira E."/>
            <person name="Grigg M."/>
            <person name="Lorenzi H."/>
            <person name="Galac M."/>
        </authorList>
    </citation>
    <scope>NUCLEOTIDE SEQUENCE [LARGE SCALE GENOMIC DNA]</scope>
    <source>
        <strain evidence="1 2">EAF2021</strain>
    </source>
</reference>
<keyword evidence="2" id="KW-1185">Reference proteome</keyword>
<name>A0ABR2HXK0_9EUKA</name>
<evidence type="ECO:0000313" key="1">
    <source>
        <dbReference type="EMBL" id="KAK8854379.1"/>
    </source>
</evidence>
<organism evidence="1 2">
    <name type="scientific">Tritrichomonas musculus</name>
    <dbReference type="NCBI Taxonomy" id="1915356"/>
    <lineage>
        <taxon>Eukaryota</taxon>
        <taxon>Metamonada</taxon>
        <taxon>Parabasalia</taxon>
        <taxon>Tritrichomonadida</taxon>
        <taxon>Tritrichomonadidae</taxon>
        <taxon>Tritrichomonas</taxon>
    </lineage>
</organism>
<protein>
    <submittedName>
        <fullName evidence="1">Uncharacterized protein</fullName>
    </submittedName>
</protein>